<accession>A0A8D8QCS8</accession>
<reference evidence="2" key="1">
    <citation type="submission" date="2021-05" db="EMBL/GenBank/DDBJ databases">
        <authorList>
            <person name="Alioto T."/>
            <person name="Alioto T."/>
            <person name="Gomez Garrido J."/>
        </authorList>
    </citation>
    <scope>NUCLEOTIDE SEQUENCE</scope>
</reference>
<dbReference type="EMBL" id="HBUF01069889">
    <property type="protein sequence ID" value="CAG6629160.1"/>
    <property type="molecule type" value="Transcribed_RNA"/>
</dbReference>
<proteinExistence type="predicted"/>
<sequence>MLPMPKECFSSSNSENTSILNVSSLNDDLIHDLVPLNVSSSNQEGINGGGGWKNVVRGRGRGGKKPKLVSCSSPEITPSVPTASHLSSSPRTSSKVMVYDISLKRKRNKIPSLVPMERQYIPRQAKSNFRMFNRKLGT</sequence>
<feature type="region of interest" description="Disordered" evidence="1">
    <location>
        <begin position="40"/>
        <end position="91"/>
    </location>
</feature>
<feature type="compositionally biased region" description="Basic residues" evidence="1">
    <location>
        <begin position="56"/>
        <end position="67"/>
    </location>
</feature>
<name>A0A8D8QCS8_9HEMI</name>
<evidence type="ECO:0000256" key="1">
    <source>
        <dbReference type="SAM" id="MobiDB-lite"/>
    </source>
</evidence>
<feature type="compositionally biased region" description="Polar residues" evidence="1">
    <location>
        <begin position="70"/>
        <end position="91"/>
    </location>
</feature>
<organism evidence="2">
    <name type="scientific">Cacopsylla melanoneura</name>
    <dbReference type="NCBI Taxonomy" id="428564"/>
    <lineage>
        <taxon>Eukaryota</taxon>
        <taxon>Metazoa</taxon>
        <taxon>Ecdysozoa</taxon>
        <taxon>Arthropoda</taxon>
        <taxon>Hexapoda</taxon>
        <taxon>Insecta</taxon>
        <taxon>Pterygota</taxon>
        <taxon>Neoptera</taxon>
        <taxon>Paraneoptera</taxon>
        <taxon>Hemiptera</taxon>
        <taxon>Sternorrhyncha</taxon>
        <taxon>Psylloidea</taxon>
        <taxon>Psyllidae</taxon>
        <taxon>Psyllinae</taxon>
        <taxon>Cacopsylla</taxon>
    </lineage>
</organism>
<protein>
    <submittedName>
        <fullName evidence="2">Uncharacterized protein</fullName>
    </submittedName>
</protein>
<evidence type="ECO:0000313" key="2">
    <source>
        <dbReference type="EMBL" id="CAG6629160.1"/>
    </source>
</evidence>
<dbReference type="AlphaFoldDB" id="A0A8D8QCS8"/>